<comment type="cofactor">
    <cofactor evidence="8">
        <name>Mn(2+)</name>
        <dbReference type="ChEBI" id="CHEBI:29035"/>
    </cofactor>
    <text evidence="8">Binds 2 manganese ions per subunit.</text>
</comment>
<dbReference type="NCBIfam" id="NF002083">
    <property type="entry name" value="PRK00913.3-5"/>
    <property type="match status" value="1"/>
</dbReference>
<dbReference type="EMBL" id="CP098747">
    <property type="protein sequence ID" value="USG59979.1"/>
    <property type="molecule type" value="Genomic_DNA"/>
</dbReference>
<feature type="binding site" evidence="8">
    <location>
        <position position="347"/>
    </location>
    <ligand>
        <name>Mn(2+)</name>
        <dbReference type="ChEBI" id="CHEBI:29035"/>
        <label>1</label>
    </ligand>
</feature>
<dbReference type="SUPFAM" id="SSF53187">
    <property type="entry name" value="Zn-dependent exopeptidases"/>
    <property type="match status" value="1"/>
</dbReference>
<name>A0ABY4VZ15_9PROT</name>
<dbReference type="NCBIfam" id="NF002077">
    <property type="entry name" value="PRK00913.2-4"/>
    <property type="match status" value="1"/>
</dbReference>
<dbReference type="Gene3D" id="3.40.220.10">
    <property type="entry name" value="Leucine Aminopeptidase, subunit E, domain 1"/>
    <property type="match status" value="1"/>
</dbReference>
<feature type="binding site" evidence="8">
    <location>
        <position position="349"/>
    </location>
    <ligand>
        <name>Mn(2+)</name>
        <dbReference type="ChEBI" id="CHEBI:29035"/>
        <label>1</label>
    </ligand>
</feature>
<dbReference type="Proteomes" id="UP001056291">
    <property type="component" value="Chromosome"/>
</dbReference>
<evidence type="ECO:0000256" key="8">
    <source>
        <dbReference type="HAMAP-Rule" id="MF_00181"/>
    </source>
</evidence>
<evidence type="ECO:0000256" key="6">
    <source>
        <dbReference type="ARBA" id="ARBA00022801"/>
    </source>
</evidence>
<evidence type="ECO:0000259" key="9">
    <source>
        <dbReference type="PROSITE" id="PS00631"/>
    </source>
</evidence>
<dbReference type="InterPro" id="IPR023042">
    <property type="entry name" value="Peptidase_M17_leu_NH2_pept"/>
</dbReference>
<evidence type="ECO:0000256" key="7">
    <source>
        <dbReference type="ARBA" id="ARBA00023211"/>
    </source>
</evidence>
<dbReference type="PANTHER" id="PTHR11963:SF23">
    <property type="entry name" value="CYTOSOL AMINOPEPTIDASE"/>
    <property type="match status" value="1"/>
</dbReference>
<keyword evidence="6 8" id="KW-0378">Hydrolase</keyword>
<keyword evidence="4 8" id="KW-0031">Aminopeptidase</keyword>
<feature type="binding site" evidence="8">
    <location>
        <position position="270"/>
    </location>
    <ligand>
        <name>Mn(2+)</name>
        <dbReference type="ChEBI" id="CHEBI:29035"/>
        <label>1</label>
    </ligand>
</feature>
<accession>A0ABY4VZ15</accession>
<dbReference type="Gene3D" id="3.40.630.10">
    <property type="entry name" value="Zn peptidases"/>
    <property type="match status" value="1"/>
</dbReference>
<evidence type="ECO:0000256" key="2">
    <source>
        <dbReference type="ARBA" id="ARBA00000967"/>
    </source>
</evidence>
<feature type="domain" description="Cytosol aminopeptidase" evidence="9">
    <location>
        <begin position="345"/>
        <end position="352"/>
    </location>
</feature>
<dbReference type="EC" id="3.4.11.1" evidence="8"/>
<feature type="active site" evidence="8">
    <location>
        <position position="351"/>
    </location>
</feature>
<dbReference type="PRINTS" id="PR00481">
    <property type="entry name" value="LAMNOPPTDASE"/>
</dbReference>
<dbReference type="HAMAP" id="MF_00181">
    <property type="entry name" value="Cytosol_peptidase_M17"/>
    <property type="match status" value="1"/>
</dbReference>
<feature type="binding site" evidence="8">
    <location>
        <position position="270"/>
    </location>
    <ligand>
        <name>Mn(2+)</name>
        <dbReference type="ChEBI" id="CHEBI:29035"/>
        <label>2</label>
    </ligand>
</feature>
<feature type="active site" evidence="8">
    <location>
        <position position="277"/>
    </location>
</feature>
<dbReference type="InterPro" id="IPR011356">
    <property type="entry name" value="Leucine_aapep/pepB"/>
</dbReference>
<dbReference type="NCBIfam" id="NF002074">
    <property type="entry name" value="PRK00913.1-4"/>
    <property type="match status" value="1"/>
</dbReference>
<gene>
    <name evidence="8" type="primary">pepA</name>
    <name evidence="10" type="ORF">NBZ79_12405</name>
</gene>
<evidence type="ECO:0000256" key="5">
    <source>
        <dbReference type="ARBA" id="ARBA00022670"/>
    </source>
</evidence>
<dbReference type="Pfam" id="PF00883">
    <property type="entry name" value="Peptidase_M17"/>
    <property type="match status" value="1"/>
</dbReference>
<evidence type="ECO:0000256" key="4">
    <source>
        <dbReference type="ARBA" id="ARBA00022438"/>
    </source>
</evidence>
<dbReference type="EC" id="3.4.11.10" evidence="8"/>
<organism evidence="10 11">
    <name type="scientific">Sneathiella marina</name>
    <dbReference type="NCBI Taxonomy" id="2950108"/>
    <lineage>
        <taxon>Bacteria</taxon>
        <taxon>Pseudomonadati</taxon>
        <taxon>Pseudomonadota</taxon>
        <taxon>Alphaproteobacteria</taxon>
        <taxon>Sneathiellales</taxon>
        <taxon>Sneathiellaceae</taxon>
        <taxon>Sneathiella</taxon>
    </lineage>
</organism>
<comment type="catalytic activity">
    <reaction evidence="2 8">
        <text>Release of an N-terminal amino acid, preferentially leucine, but not glutamic or aspartic acids.</text>
        <dbReference type="EC" id="3.4.11.10"/>
    </reaction>
</comment>
<dbReference type="NCBIfam" id="NF002073">
    <property type="entry name" value="PRK00913.1-2"/>
    <property type="match status" value="1"/>
</dbReference>
<dbReference type="NCBIfam" id="NF002075">
    <property type="entry name" value="PRK00913.2-2"/>
    <property type="match status" value="1"/>
</dbReference>
<dbReference type="InterPro" id="IPR043472">
    <property type="entry name" value="Macro_dom-like"/>
</dbReference>
<feature type="binding site" evidence="8">
    <location>
        <position position="288"/>
    </location>
    <ligand>
        <name>Mn(2+)</name>
        <dbReference type="ChEBI" id="CHEBI:29035"/>
        <label>2</label>
    </ligand>
</feature>
<evidence type="ECO:0000313" key="10">
    <source>
        <dbReference type="EMBL" id="USG59979.1"/>
    </source>
</evidence>
<comment type="function">
    <text evidence="8">Presumably involved in the processing and regular turnover of intracellular proteins. Catalyzes the removal of unsubstituted N-terminal amino acids from various peptides.</text>
</comment>
<keyword evidence="8" id="KW-0479">Metal-binding</keyword>
<comment type="similarity">
    <text evidence="3 8">Belongs to the peptidase M17 family.</text>
</comment>
<sequence>MKFAFSEISIPKRGTIAVAVSAGSTLSATASALDKKTKGALSAAVKNSRFSGKKGELLEILAPAGLEVSGVLLFGLGDLAELSRIDAENLGGNLVKKLNSSGVQNVTVVLDNIKSPGIKAVDAAASLAFGAKLGSYRFQKYKTDTDDSSEPTLKRMTVACKGAAAARKAFADLEALAEGVFLTRDLVSEPANELYPESFADRCKELTSLGIKVEILDEAKMKRLGMGALLGVGQGSRRESRLVVMKWTGDTRKGASKKPLAFVGKGVCFDTGGISLKPGPGMEEMKWDMGGAGTVTGLMKALAGRKAKVNAIGVVGLVENMPDGNAQRPGDIVKSMSGQTIEILNTDAEGRLVLADALWYTQEKYKPEFMIDLATLTGAIIIALGHENAGLFSNDDDLSDKLYKAGQTVDEGVWRFPMSSNYAKQTKSPIADLQNIGTGGRGAGSIVAAEFLKKFVNDVPWVHLDIAGMAWSKQDKPTVPKGGTGYGVRLLNQFVQDNYEG</sequence>
<dbReference type="Pfam" id="PF02789">
    <property type="entry name" value="Peptidase_M17_N"/>
    <property type="match status" value="1"/>
</dbReference>
<dbReference type="SUPFAM" id="SSF52949">
    <property type="entry name" value="Macro domain-like"/>
    <property type="match status" value="1"/>
</dbReference>
<dbReference type="CDD" id="cd00433">
    <property type="entry name" value="Peptidase_M17"/>
    <property type="match status" value="1"/>
</dbReference>
<dbReference type="PANTHER" id="PTHR11963">
    <property type="entry name" value="LEUCINE AMINOPEPTIDASE-RELATED"/>
    <property type="match status" value="1"/>
</dbReference>
<comment type="subcellular location">
    <subcellularLocation>
        <location evidence="8">Cytoplasm</location>
    </subcellularLocation>
</comment>
<feature type="binding site" evidence="8">
    <location>
        <position position="349"/>
    </location>
    <ligand>
        <name>Mn(2+)</name>
        <dbReference type="ChEBI" id="CHEBI:29035"/>
        <label>2</label>
    </ligand>
</feature>
<feature type="binding site" evidence="8">
    <location>
        <position position="265"/>
    </location>
    <ligand>
        <name>Mn(2+)</name>
        <dbReference type="ChEBI" id="CHEBI:29035"/>
        <label>2</label>
    </ligand>
</feature>
<keyword evidence="7 8" id="KW-0464">Manganese</keyword>
<reference evidence="10" key="1">
    <citation type="submission" date="2022-06" db="EMBL/GenBank/DDBJ databases">
        <title>Sneathiella actinostolidae sp. nov., isolated from a sea anemonein the Western Pacific Ocean.</title>
        <authorList>
            <person name="Wei M.J."/>
        </authorList>
    </citation>
    <scope>NUCLEOTIDE SEQUENCE</scope>
    <source>
        <strain evidence="10">PHK-P5</strain>
    </source>
</reference>
<dbReference type="GO" id="GO:0004177">
    <property type="term" value="F:aminopeptidase activity"/>
    <property type="evidence" value="ECO:0007669"/>
    <property type="project" value="UniProtKB-KW"/>
</dbReference>
<dbReference type="InterPro" id="IPR008283">
    <property type="entry name" value="Peptidase_M17_N"/>
</dbReference>
<evidence type="ECO:0000256" key="1">
    <source>
        <dbReference type="ARBA" id="ARBA00000135"/>
    </source>
</evidence>
<keyword evidence="8" id="KW-0963">Cytoplasm</keyword>
<protein>
    <recommendedName>
        <fullName evidence="8">Probable cytosol aminopeptidase</fullName>
        <ecNumber evidence="8">3.4.11.1</ecNumber>
    </recommendedName>
    <alternativeName>
        <fullName evidence="8">Leucine aminopeptidase</fullName>
        <shortName evidence="8">LAP</shortName>
        <ecNumber evidence="8">3.4.11.10</ecNumber>
    </alternativeName>
    <alternativeName>
        <fullName evidence="8">Leucyl aminopeptidase</fullName>
    </alternativeName>
</protein>
<evidence type="ECO:0000256" key="3">
    <source>
        <dbReference type="ARBA" id="ARBA00009528"/>
    </source>
</evidence>
<dbReference type="PROSITE" id="PS00631">
    <property type="entry name" value="CYTOSOL_AP"/>
    <property type="match status" value="1"/>
</dbReference>
<keyword evidence="11" id="KW-1185">Reference proteome</keyword>
<dbReference type="RefSeq" id="WP_251932755.1">
    <property type="nucleotide sequence ID" value="NZ_CP098747.1"/>
</dbReference>
<comment type="catalytic activity">
    <reaction evidence="1 8">
        <text>Release of an N-terminal amino acid, Xaa-|-Yaa-, in which Xaa is preferably Leu, but may be other amino acids including Pro although not Arg or Lys, and Yaa may be Pro. Amino acid amides and methyl esters are also readily hydrolyzed, but rates on arylamides are exceedingly low.</text>
        <dbReference type="EC" id="3.4.11.1"/>
    </reaction>
</comment>
<keyword evidence="5 8" id="KW-0645">Protease</keyword>
<proteinExistence type="inferred from homology"/>
<evidence type="ECO:0000313" key="11">
    <source>
        <dbReference type="Proteomes" id="UP001056291"/>
    </source>
</evidence>
<dbReference type="InterPro" id="IPR000819">
    <property type="entry name" value="Peptidase_M17_C"/>
</dbReference>